<evidence type="ECO:0000256" key="2">
    <source>
        <dbReference type="ARBA" id="ARBA00006375"/>
    </source>
</evidence>
<dbReference type="AlphaFoldDB" id="A0A5C3R0B0"/>
<dbReference type="EMBL" id="ML178814">
    <property type="protein sequence ID" value="TFL07716.1"/>
    <property type="molecule type" value="Genomic_DNA"/>
</dbReference>
<dbReference type="Gene3D" id="1.50.40.10">
    <property type="entry name" value="Mitochondrial carrier domain"/>
    <property type="match status" value="1"/>
</dbReference>
<dbReference type="InterPro" id="IPR023395">
    <property type="entry name" value="MCP_dom_sf"/>
</dbReference>
<keyword evidence="5" id="KW-0677">Repeat</keyword>
<reference evidence="9 10" key="1">
    <citation type="journal article" date="2019" name="Nat. Ecol. Evol.">
        <title>Megaphylogeny resolves global patterns of mushroom evolution.</title>
        <authorList>
            <person name="Varga T."/>
            <person name="Krizsan K."/>
            <person name="Foldi C."/>
            <person name="Dima B."/>
            <person name="Sanchez-Garcia M."/>
            <person name="Sanchez-Ramirez S."/>
            <person name="Szollosi G.J."/>
            <person name="Szarkandi J.G."/>
            <person name="Papp V."/>
            <person name="Albert L."/>
            <person name="Andreopoulos W."/>
            <person name="Angelini C."/>
            <person name="Antonin V."/>
            <person name="Barry K.W."/>
            <person name="Bougher N.L."/>
            <person name="Buchanan P."/>
            <person name="Buyck B."/>
            <person name="Bense V."/>
            <person name="Catcheside P."/>
            <person name="Chovatia M."/>
            <person name="Cooper J."/>
            <person name="Damon W."/>
            <person name="Desjardin D."/>
            <person name="Finy P."/>
            <person name="Geml J."/>
            <person name="Haridas S."/>
            <person name="Hughes K."/>
            <person name="Justo A."/>
            <person name="Karasinski D."/>
            <person name="Kautmanova I."/>
            <person name="Kiss B."/>
            <person name="Kocsube S."/>
            <person name="Kotiranta H."/>
            <person name="LaButti K.M."/>
            <person name="Lechner B.E."/>
            <person name="Liimatainen K."/>
            <person name="Lipzen A."/>
            <person name="Lukacs Z."/>
            <person name="Mihaltcheva S."/>
            <person name="Morgado L.N."/>
            <person name="Niskanen T."/>
            <person name="Noordeloos M.E."/>
            <person name="Ohm R.A."/>
            <person name="Ortiz-Santana B."/>
            <person name="Ovrebo C."/>
            <person name="Racz N."/>
            <person name="Riley R."/>
            <person name="Savchenko A."/>
            <person name="Shiryaev A."/>
            <person name="Soop K."/>
            <person name="Spirin V."/>
            <person name="Szebenyi C."/>
            <person name="Tomsovsky M."/>
            <person name="Tulloss R.E."/>
            <person name="Uehling J."/>
            <person name="Grigoriev I.V."/>
            <person name="Vagvolgyi C."/>
            <person name="Papp T."/>
            <person name="Martin F.M."/>
            <person name="Miettinen O."/>
            <person name="Hibbett D.S."/>
            <person name="Nagy L.G."/>
        </authorList>
    </citation>
    <scope>NUCLEOTIDE SEQUENCE [LARGE SCALE GENOMIC DNA]</scope>
    <source>
        <strain evidence="9 10">CBS 309.79</strain>
    </source>
</reference>
<dbReference type="STRING" id="1884261.A0A5C3R0B0"/>
<evidence type="ECO:0000313" key="10">
    <source>
        <dbReference type="Proteomes" id="UP000305067"/>
    </source>
</evidence>
<evidence type="ECO:0000256" key="4">
    <source>
        <dbReference type="ARBA" id="ARBA00022692"/>
    </source>
</evidence>
<name>A0A5C3R0B0_9AGAR</name>
<keyword evidence="6" id="KW-1133">Transmembrane helix</keyword>
<dbReference type="GO" id="GO:0000064">
    <property type="term" value="F:L-ornithine transmembrane transporter activity"/>
    <property type="evidence" value="ECO:0007669"/>
    <property type="project" value="TreeGrafter"/>
</dbReference>
<evidence type="ECO:0000256" key="7">
    <source>
        <dbReference type="ARBA" id="ARBA00023128"/>
    </source>
</evidence>
<comment type="similarity">
    <text evidence="2">Belongs to the mitochondrial carrier (TC 2.A.29) family.</text>
</comment>
<evidence type="ECO:0000256" key="8">
    <source>
        <dbReference type="ARBA" id="ARBA00023136"/>
    </source>
</evidence>
<organism evidence="9 10">
    <name type="scientific">Pterulicium gracile</name>
    <dbReference type="NCBI Taxonomy" id="1884261"/>
    <lineage>
        <taxon>Eukaryota</taxon>
        <taxon>Fungi</taxon>
        <taxon>Dikarya</taxon>
        <taxon>Basidiomycota</taxon>
        <taxon>Agaricomycotina</taxon>
        <taxon>Agaricomycetes</taxon>
        <taxon>Agaricomycetidae</taxon>
        <taxon>Agaricales</taxon>
        <taxon>Pleurotineae</taxon>
        <taxon>Pterulaceae</taxon>
        <taxon>Pterulicium</taxon>
    </lineage>
</organism>
<keyword evidence="8" id="KW-0472">Membrane</keyword>
<keyword evidence="7" id="KW-0496">Mitochondrion</keyword>
<evidence type="ECO:0008006" key="11">
    <source>
        <dbReference type="Google" id="ProtNLM"/>
    </source>
</evidence>
<protein>
    <recommendedName>
        <fullName evidence="11">Mitochondrial carrier domain-containing protein</fullName>
    </recommendedName>
</protein>
<evidence type="ECO:0000256" key="3">
    <source>
        <dbReference type="ARBA" id="ARBA00022448"/>
    </source>
</evidence>
<dbReference type="PANTHER" id="PTHR45624">
    <property type="entry name" value="MITOCHONDRIAL BASIC AMINO ACIDS TRANSPORTER-RELATED"/>
    <property type="match status" value="1"/>
</dbReference>
<proteinExistence type="inferred from homology"/>
<dbReference type="GO" id="GO:1990575">
    <property type="term" value="P:mitochondrial L-ornithine transmembrane transport"/>
    <property type="evidence" value="ECO:0007669"/>
    <property type="project" value="TreeGrafter"/>
</dbReference>
<comment type="subcellular location">
    <subcellularLocation>
        <location evidence="1">Mitochondrion membrane</location>
        <topology evidence="1">Multi-pass membrane protein</topology>
    </subcellularLocation>
</comment>
<keyword evidence="4" id="KW-0812">Transmembrane</keyword>
<dbReference type="PANTHER" id="PTHR45624:SF52">
    <property type="entry name" value="MITOCHONDRIAL CARRIER"/>
    <property type="match status" value="1"/>
</dbReference>
<dbReference type="InterPro" id="IPR050567">
    <property type="entry name" value="Mitochondrial_Carrier"/>
</dbReference>
<evidence type="ECO:0000313" key="9">
    <source>
        <dbReference type="EMBL" id="TFL07716.1"/>
    </source>
</evidence>
<sequence length="361" mass="39655">MSSGLPNAADQSDGNSLYAALARTATRSLALYFSRPVRLFRPSKVSGWQTVKGMAAREGVTSLTPTYFRSMVQNHGFMVIPKHFVPPILINAALGTVLWTSYAESYDFFDSHLPTSPVTTAALSGAVAGAAQAAVAAPAENVRLVLKGASGHSWSYAWKEVFHGTTSVPNASRSQQMEEVRQVRSWMRDVGDMAGRGWDGWRWGMAKDIFGFTAFFAIFDITRRTAVKTKRIARDHIFSTELSGPKYTWLPGVVHGGTLVTGGVMAGLSYEFISRPFDTARKVVQQTQHHYSSTKVPVLRSIALKIKEEGLISFFKDGTVSVRDSHALDRRRIQMALRTLARVGPWGVGFLAWEIFGSSGE</sequence>
<evidence type="ECO:0000256" key="1">
    <source>
        <dbReference type="ARBA" id="ARBA00004225"/>
    </source>
</evidence>
<dbReference type="GO" id="GO:0031966">
    <property type="term" value="C:mitochondrial membrane"/>
    <property type="evidence" value="ECO:0007669"/>
    <property type="project" value="UniProtKB-SubCell"/>
</dbReference>
<dbReference type="Proteomes" id="UP000305067">
    <property type="component" value="Unassembled WGS sequence"/>
</dbReference>
<evidence type="ECO:0000256" key="6">
    <source>
        <dbReference type="ARBA" id="ARBA00022989"/>
    </source>
</evidence>
<keyword evidence="3" id="KW-0813">Transport</keyword>
<keyword evidence="10" id="KW-1185">Reference proteome</keyword>
<dbReference type="OrthoDB" id="3364892at2759"/>
<evidence type="ECO:0000256" key="5">
    <source>
        <dbReference type="ARBA" id="ARBA00022737"/>
    </source>
</evidence>
<accession>A0A5C3R0B0</accession>
<gene>
    <name evidence="9" type="ORF">BDV98DRAFT_539702</name>
</gene>
<dbReference type="SUPFAM" id="SSF103506">
    <property type="entry name" value="Mitochondrial carrier"/>
    <property type="match status" value="1"/>
</dbReference>